<dbReference type="GO" id="GO:0000712">
    <property type="term" value="P:resolution of meiotic recombination intermediates"/>
    <property type="evidence" value="ECO:0007669"/>
    <property type="project" value="InterPro"/>
</dbReference>
<dbReference type="GO" id="GO:0016887">
    <property type="term" value="F:ATP hydrolysis activity"/>
    <property type="evidence" value="ECO:0007669"/>
    <property type="project" value="InterPro"/>
</dbReference>
<dbReference type="AlphaFoldDB" id="A0A507DEF8"/>
<reference evidence="2 3" key="1">
    <citation type="journal article" date="2019" name="Sci. Rep.">
        <title>Comparative genomics of chytrid fungi reveal insights into the obligate biotrophic and pathogenic lifestyle of Synchytrium endobioticum.</title>
        <authorList>
            <person name="van de Vossenberg B.T.L.H."/>
            <person name="Warris S."/>
            <person name="Nguyen H.D.T."/>
            <person name="van Gent-Pelzer M.P.E."/>
            <person name="Joly D.L."/>
            <person name="van de Geest H.C."/>
            <person name="Bonants P.J.M."/>
            <person name="Smith D.S."/>
            <person name="Levesque C.A."/>
            <person name="van der Lee T.A.J."/>
        </authorList>
    </citation>
    <scope>NUCLEOTIDE SEQUENCE [LARGE SCALE GENOMIC DNA]</scope>
    <source>
        <strain evidence="2 3">LEV6574</strain>
    </source>
</reference>
<dbReference type="PANTHER" id="PTHR35668">
    <property type="entry name" value="PROTEIN SHORTAGE IN CHIASMATA 1 ORTHOLOG"/>
    <property type="match status" value="1"/>
</dbReference>
<accession>A0A507DEF8</accession>
<comment type="caution">
    <text evidence="2">The sequence shown here is derived from an EMBL/GenBank/DDBJ whole genome shotgun (WGS) entry which is preliminary data.</text>
</comment>
<dbReference type="EMBL" id="QEAM01000037">
    <property type="protein sequence ID" value="TPX49248.1"/>
    <property type="molecule type" value="Genomic_DNA"/>
</dbReference>
<dbReference type="GO" id="GO:0000794">
    <property type="term" value="C:condensed nuclear chromosome"/>
    <property type="evidence" value="ECO:0007669"/>
    <property type="project" value="InterPro"/>
</dbReference>
<name>A0A507DEF8_9FUNG</name>
<dbReference type="VEuPathDB" id="FungiDB:SeMB42_g05503"/>
<proteinExistence type="predicted"/>
<evidence type="ECO:0000313" key="3">
    <source>
        <dbReference type="Proteomes" id="UP000320475"/>
    </source>
</evidence>
<dbReference type="PANTHER" id="PTHR35668:SF1">
    <property type="entry name" value="PROTEIN SHORTAGE IN CHIASMATA 1 ORTHOLOG"/>
    <property type="match status" value="1"/>
</dbReference>
<protein>
    <submittedName>
        <fullName evidence="2">Uncharacterized protein</fullName>
    </submittedName>
</protein>
<evidence type="ECO:0000256" key="1">
    <source>
        <dbReference type="SAM" id="MobiDB-lite"/>
    </source>
</evidence>
<dbReference type="GO" id="GO:0003697">
    <property type="term" value="F:single-stranded DNA binding"/>
    <property type="evidence" value="ECO:0007669"/>
    <property type="project" value="TreeGrafter"/>
</dbReference>
<dbReference type="InterPro" id="IPR039991">
    <property type="entry name" value="SHOC1"/>
</dbReference>
<organism evidence="2 3">
    <name type="scientific">Synchytrium endobioticum</name>
    <dbReference type="NCBI Taxonomy" id="286115"/>
    <lineage>
        <taxon>Eukaryota</taxon>
        <taxon>Fungi</taxon>
        <taxon>Fungi incertae sedis</taxon>
        <taxon>Chytridiomycota</taxon>
        <taxon>Chytridiomycota incertae sedis</taxon>
        <taxon>Chytridiomycetes</taxon>
        <taxon>Synchytriales</taxon>
        <taxon>Synchytriaceae</taxon>
        <taxon>Synchytrium</taxon>
    </lineage>
</organism>
<feature type="region of interest" description="Disordered" evidence="1">
    <location>
        <begin position="452"/>
        <end position="471"/>
    </location>
</feature>
<dbReference type="Proteomes" id="UP000320475">
    <property type="component" value="Unassembled WGS sequence"/>
</dbReference>
<dbReference type="OrthoDB" id="2161881at2759"/>
<gene>
    <name evidence="2" type="ORF">SeLEV6574_g01570</name>
</gene>
<sequence length="692" mass="77571">MSDDFNKQAQDRFRAIADEINLPSEDLELDALLYEWPLPEKASNDPYKDFVTLQRELSFDHQSQSYHDDQHLMIEGSIPSLLLNSIKPQKNRLPYFDLPICSQFPAPPPIPSSTTLVAKLPMMKDDYRTHNLIMSDSAIDTLKAIIIELKDGNTTVSVAEVAGSILDALIHDNDEGLILNPPNVAQIENVGISPTISDVQGQVSKHERTEQQTDNASAEVFILDNISESAERGLFRFRSSPSCSSTSANHVTHLAAIPMLPNYSSQNEAIENNNCQVVPSGTDCSPPRLSPLRLSSSHMRSVLKTSEFIIDENTNDGYMSKGESAGINVNQSLCVNSSSTIVACSRLGTTDLNQVKQQSWSIAPQDLGAIEPTLPALSSRKGSNAVIRAVHTHGEAVALSYSDQDTATFDFQVHENSNVPSISTFSPQDRVAEFARLRGRYLARLASTHNKDSCDSTSTKPCHRQTLPPLPEFGENTTSHKYIISTRILQHRELVRLLNEVCRVEFVERDLDVYQPDVMIDERTCILYYVSRDDFISVPRIMSRLKRMVSYYETILIILQQSMPPANTLYTATSSFVTKVSVNWTNTTSQSARLIRSAGDFVESRLSINFDDLYVKVWKGRSEWLLSEETQQERFLVALRIFNPYSAQIVLSKMSLRQCLSASYDELVELIGKWIPPQLLEEFARFCLLGDM</sequence>
<evidence type="ECO:0000313" key="2">
    <source>
        <dbReference type="EMBL" id="TPX49248.1"/>
    </source>
</evidence>